<evidence type="ECO:0000256" key="1">
    <source>
        <dbReference type="ARBA" id="ARBA00001933"/>
    </source>
</evidence>
<protein>
    <recommendedName>
        <fullName evidence="3">histidinol-phosphate transaminase</fullName>
        <ecNumber evidence="3">2.6.1.9</ecNumber>
    </recommendedName>
</protein>
<evidence type="ECO:0000259" key="8">
    <source>
        <dbReference type="Pfam" id="PF00155"/>
    </source>
</evidence>
<dbReference type="InterPro" id="IPR015422">
    <property type="entry name" value="PyrdxlP-dep_Trfase_small"/>
</dbReference>
<dbReference type="PANTHER" id="PTHR42885:SF2">
    <property type="entry name" value="HISTIDINOL-PHOSPHATE AMINOTRANSFERASE"/>
    <property type="match status" value="1"/>
</dbReference>
<evidence type="ECO:0000256" key="4">
    <source>
        <dbReference type="ARBA" id="ARBA00022576"/>
    </source>
</evidence>
<dbReference type="Proteomes" id="UP001153076">
    <property type="component" value="Unassembled WGS sequence"/>
</dbReference>
<dbReference type="EMBL" id="JAKOGI010000688">
    <property type="protein sequence ID" value="KAJ8431444.1"/>
    <property type="molecule type" value="Genomic_DNA"/>
</dbReference>
<dbReference type="Gene3D" id="3.40.640.10">
    <property type="entry name" value="Type I PLP-dependent aspartate aminotransferase-like (Major domain)"/>
    <property type="match status" value="1"/>
</dbReference>
<dbReference type="Pfam" id="PF00155">
    <property type="entry name" value="Aminotran_1_2"/>
    <property type="match status" value="1"/>
</dbReference>
<name>A0A9Q1Q7L0_9CARY</name>
<feature type="domain" description="Aminotransferase class I/classII large" evidence="8">
    <location>
        <begin position="88"/>
        <end position="403"/>
    </location>
</feature>
<dbReference type="EC" id="2.6.1.9" evidence="3"/>
<keyword evidence="6" id="KW-0663">Pyridoxal phosphate</keyword>
<proteinExistence type="predicted"/>
<organism evidence="9 10">
    <name type="scientific">Carnegiea gigantea</name>
    <dbReference type="NCBI Taxonomy" id="171969"/>
    <lineage>
        <taxon>Eukaryota</taxon>
        <taxon>Viridiplantae</taxon>
        <taxon>Streptophyta</taxon>
        <taxon>Embryophyta</taxon>
        <taxon>Tracheophyta</taxon>
        <taxon>Spermatophyta</taxon>
        <taxon>Magnoliopsida</taxon>
        <taxon>eudicotyledons</taxon>
        <taxon>Gunneridae</taxon>
        <taxon>Pentapetalae</taxon>
        <taxon>Caryophyllales</taxon>
        <taxon>Cactineae</taxon>
        <taxon>Cactaceae</taxon>
        <taxon>Cactoideae</taxon>
        <taxon>Echinocereeae</taxon>
        <taxon>Carnegiea</taxon>
    </lineage>
</organism>
<dbReference type="InterPro" id="IPR004839">
    <property type="entry name" value="Aminotransferase_I/II_large"/>
</dbReference>
<evidence type="ECO:0000256" key="7">
    <source>
        <dbReference type="ARBA" id="ARBA00047481"/>
    </source>
</evidence>
<comment type="caution">
    <text evidence="9">The sequence shown here is derived from an EMBL/GenBank/DDBJ whole genome shotgun (WGS) entry which is preliminary data.</text>
</comment>
<reference evidence="9" key="1">
    <citation type="submission" date="2022-04" db="EMBL/GenBank/DDBJ databases">
        <title>Carnegiea gigantea Genome sequencing and assembly v2.</title>
        <authorList>
            <person name="Copetti D."/>
            <person name="Sanderson M.J."/>
            <person name="Burquez A."/>
            <person name="Wojciechowski M.F."/>
        </authorList>
    </citation>
    <scope>NUCLEOTIDE SEQUENCE</scope>
    <source>
        <strain evidence="9">SGP5-SGP5p</strain>
        <tissue evidence="9">Aerial part</tissue>
    </source>
</reference>
<evidence type="ECO:0000256" key="2">
    <source>
        <dbReference type="ARBA" id="ARBA00005011"/>
    </source>
</evidence>
<dbReference type="PANTHER" id="PTHR42885">
    <property type="entry name" value="HISTIDINOL-PHOSPHATE AMINOTRANSFERASE-RELATED"/>
    <property type="match status" value="1"/>
</dbReference>
<keyword evidence="5" id="KW-0808">Transferase</keyword>
<evidence type="ECO:0000256" key="5">
    <source>
        <dbReference type="ARBA" id="ARBA00022679"/>
    </source>
</evidence>
<accession>A0A9Q1Q7L0</accession>
<dbReference type="InterPro" id="IPR015421">
    <property type="entry name" value="PyrdxlP-dep_Trfase_major"/>
</dbReference>
<evidence type="ECO:0000256" key="6">
    <source>
        <dbReference type="ARBA" id="ARBA00022898"/>
    </source>
</evidence>
<dbReference type="Gene3D" id="3.90.1150.10">
    <property type="entry name" value="Aspartate Aminotransferase, domain 1"/>
    <property type="match status" value="1"/>
</dbReference>
<dbReference type="CDD" id="cd00609">
    <property type="entry name" value="AAT_like"/>
    <property type="match status" value="1"/>
</dbReference>
<comment type="cofactor">
    <cofactor evidence="1">
        <name>pyridoxal 5'-phosphate</name>
        <dbReference type="ChEBI" id="CHEBI:597326"/>
    </cofactor>
</comment>
<comment type="catalytic activity">
    <reaction evidence="7">
        <text>L-histidinol phosphate + 2-oxoglutarate = 3-(imidazol-4-yl)-2-oxopropyl phosphate + L-glutamate</text>
        <dbReference type="Rhea" id="RHEA:23744"/>
        <dbReference type="ChEBI" id="CHEBI:16810"/>
        <dbReference type="ChEBI" id="CHEBI:29985"/>
        <dbReference type="ChEBI" id="CHEBI:57766"/>
        <dbReference type="ChEBI" id="CHEBI:57980"/>
        <dbReference type="EC" id="2.6.1.9"/>
    </reaction>
</comment>
<sequence>MGVIGFCDTSSLCMIKSDTGKPNCRLEGNQRRVIAMASTLPVKTVSEEGQQKVTGDSFIRPHLRKLSPYQPILPFEVLSTRLGRKPEDIIKLDANENPYGPPPEASDKNTSCAAAPEAADCAYHQLIQGFITASRLVFEALGTMKFPYVYPDPESRRLRAALAKDSGLESDHILVGCGADELIDLIMRCVLEPGEKIVDCPPTFTMYEFDANVNGAVVLKVPRNADFSLDVQHITEVVTTEKPKCIFLTSPNNPDGSIISDEVLLKILNLPILVILDEAYIEFSGLESRMRWVKEHENLIVLRTFSKRAGLAGLRVGYGAFPASIIEYLWRAKQPYNVSVAAEVAACAALQNPNYLESVKEALVQERERLYKLLKEVPFLSPYPSYSNFILCEVTSGLDAKKLKPLYLDELAIGLFSSLSIDLQRLQKSLEDKPPCLRWCSEAVCVIKKIHSHFLCYLESSKVPPSWAGVEMLDEYMTASLDILDLCNLLRLALSSLDRYRMMVDVAINRLEGHGFSIEASKIELERLERGRSDRFSEVEKWRETNFNKEEMSKMKMKTMTKTNNKHVLQVIRSTMSILSFLIVCSILHPTPIEINEGIYTGLSGLDSFLDSIRKLVHCFGERVRAEKDKGRVVLYENEMVDDAYASLKLHVVNGVEKKVIVEKVEKLRKRCVALKEGLDLFEGVMNELFEDVIKGRKRMIEFITQNNHTA</sequence>
<dbReference type="InterPro" id="IPR015424">
    <property type="entry name" value="PyrdxlP-dep_Trfase"/>
</dbReference>
<evidence type="ECO:0000313" key="10">
    <source>
        <dbReference type="Proteomes" id="UP001153076"/>
    </source>
</evidence>
<comment type="pathway">
    <text evidence="2">Amino-acid biosynthesis; L-histidine biosynthesis; L-histidine from 5-phospho-alpha-D-ribose 1-diphosphate: step 7/9.</text>
</comment>
<evidence type="ECO:0000256" key="3">
    <source>
        <dbReference type="ARBA" id="ARBA00012748"/>
    </source>
</evidence>
<keyword evidence="10" id="KW-1185">Reference proteome</keyword>
<dbReference type="SUPFAM" id="SSF53383">
    <property type="entry name" value="PLP-dependent transferases"/>
    <property type="match status" value="1"/>
</dbReference>
<dbReference type="AlphaFoldDB" id="A0A9Q1Q7L0"/>
<dbReference type="GO" id="GO:0004400">
    <property type="term" value="F:histidinol-phosphate transaminase activity"/>
    <property type="evidence" value="ECO:0007669"/>
    <property type="project" value="UniProtKB-EC"/>
</dbReference>
<dbReference type="GO" id="GO:0030170">
    <property type="term" value="F:pyridoxal phosphate binding"/>
    <property type="evidence" value="ECO:0007669"/>
    <property type="project" value="InterPro"/>
</dbReference>
<dbReference type="OrthoDB" id="2015537at2759"/>
<keyword evidence="4" id="KW-0032">Aminotransferase</keyword>
<gene>
    <name evidence="9" type="ORF">Cgig2_014937</name>
</gene>
<evidence type="ECO:0000313" key="9">
    <source>
        <dbReference type="EMBL" id="KAJ8431444.1"/>
    </source>
</evidence>